<dbReference type="OrthoDB" id="1063494at2"/>
<proteinExistence type="predicted"/>
<feature type="chain" id="PRO_5017297414" evidence="1">
    <location>
        <begin position="22"/>
        <end position="649"/>
    </location>
</feature>
<sequence>MKKIILLIITCYFPFINSLSAQDKAVTIVVLGSSTAAGSGPSDSDNTWVNRYRRYIQSVNSQSSVINLAKGGYRTYNIMPTGYIPPSGQATPDDLRNITKALNYNPDAIIINLPSNDAFSGIPVTDQLRNYDTIMKHANTANVPVWISTTQPRSFDQTRIKLLTDMRDSTYTHFGDKTLDFWTEIATENNTINPIYDSGDNVHLNDAAHGILFQRVVDAEILEFLSDSYLQAEKYISASGVDIFNDFYGNSGDGFIRFAKNTGASATYKLISEVNKSVDLTFRYSNKDGITVARLFVNGDIIPETLNFMPTGSEEIWNRIKVTINLLEGENSVEVRCSDEGGSVCLDFISWKDPQVSYPKSSLTGNLSGIINIDCGSNQNLSTPNWNNFTAANNNPDSKIKLIDSKGNTTGIIAYVNDIFSAVNTSGTTTPDASLEIPATASSDSYYGHTEEFNGKVVPKCSFIFENLDTDVEYDFKIFASREATDNRDTKYTIVGSNSGTANLNVANSTYKMAVINNIVPDDHGRVTLSVEKGANNTNSYGFFYIGAIRILYDSPLVTDNNELGLDIGNINVYPVPFYNTLSVANVPLHSIVSVYSSTGDKVFELIHNKGGTIFLDTSGYAEGIYILRISNEDLLFKSFKVIKTYPRY</sequence>
<dbReference type="Gene3D" id="2.60.120.260">
    <property type="entry name" value="Galactose-binding domain-like"/>
    <property type="match status" value="1"/>
</dbReference>
<dbReference type="Pfam" id="PF13472">
    <property type="entry name" value="Lipase_GDSL_2"/>
    <property type="match status" value="1"/>
</dbReference>
<accession>A0A399D0Q0</accession>
<dbReference type="SUPFAM" id="SSF52266">
    <property type="entry name" value="SGNH hydrolase"/>
    <property type="match status" value="1"/>
</dbReference>
<organism evidence="3 4">
    <name type="scientific">Mariniphaga sediminis</name>
    <dbReference type="NCBI Taxonomy" id="1628158"/>
    <lineage>
        <taxon>Bacteria</taxon>
        <taxon>Pseudomonadati</taxon>
        <taxon>Bacteroidota</taxon>
        <taxon>Bacteroidia</taxon>
        <taxon>Marinilabiliales</taxon>
        <taxon>Prolixibacteraceae</taxon>
        <taxon>Mariniphaga</taxon>
    </lineage>
</organism>
<dbReference type="InterPro" id="IPR036514">
    <property type="entry name" value="SGNH_hydro_sf"/>
</dbReference>
<reference evidence="3 4" key="1">
    <citation type="journal article" date="2015" name="Int. J. Syst. Evol. Microbiol.">
        <title>Mariniphaga sediminis sp. nov., isolated from coastal sediment.</title>
        <authorList>
            <person name="Wang F.Q."/>
            <person name="Shen Q.Y."/>
            <person name="Chen G.J."/>
            <person name="Du Z.J."/>
        </authorList>
    </citation>
    <scope>NUCLEOTIDE SEQUENCE [LARGE SCALE GENOMIC DNA]</scope>
    <source>
        <strain evidence="3 4">SY21</strain>
    </source>
</reference>
<dbReference type="InterPro" id="IPR013830">
    <property type="entry name" value="SGNH_hydro"/>
</dbReference>
<evidence type="ECO:0000313" key="3">
    <source>
        <dbReference type="EMBL" id="RIH65434.1"/>
    </source>
</evidence>
<evidence type="ECO:0000259" key="2">
    <source>
        <dbReference type="Pfam" id="PF13472"/>
    </source>
</evidence>
<dbReference type="NCBIfam" id="TIGR04183">
    <property type="entry name" value="Por_Secre_tail"/>
    <property type="match status" value="1"/>
</dbReference>
<dbReference type="AlphaFoldDB" id="A0A399D0Q0"/>
<dbReference type="Proteomes" id="UP000266441">
    <property type="component" value="Unassembled WGS sequence"/>
</dbReference>
<dbReference type="RefSeq" id="WP_119349815.1">
    <property type="nucleotide sequence ID" value="NZ_QWET01000006.1"/>
</dbReference>
<dbReference type="GO" id="GO:0016788">
    <property type="term" value="F:hydrolase activity, acting on ester bonds"/>
    <property type="evidence" value="ECO:0007669"/>
    <property type="project" value="UniProtKB-ARBA"/>
</dbReference>
<evidence type="ECO:0000256" key="1">
    <source>
        <dbReference type="SAM" id="SignalP"/>
    </source>
</evidence>
<gene>
    <name evidence="3" type="ORF">D1164_09935</name>
</gene>
<dbReference type="InterPro" id="IPR026444">
    <property type="entry name" value="Secre_tail"/>
</dbReference>
<feature type="domain" description="SGNH hydrolase-type esterase" evidence="2">
    <location>
        <begin position="30"/>
        <end position="209"/>
    </location>
</feature>
<comment type="caution">
    <text evidence="3">The sequence shown here is derived from an EMBL/GenBank/DDBJ whole genome shotgun (WGS) entry which is preliminary data.</text>
</comment>
<name>A0A399D0Q0_9BACT</name>
<dbReference type="Gene3D" id="3.40.50.1110">
    <property type="entry name" value="SGNH hydrolase"/>
    <property type="match status" value="1"/>
</dbReference>
<dbReference type="EMBL" id="QWET01000006">
    <property type="protein sequence ID" value="RIH65434.1"/>
    <property type="molecule type" value="Genomic_DNA"/>
</dbReference>
<keyword evidence="1" id="KW-0732">Signal</keyword>
<evidence type="ECO:0000313" key="4">
    <source>
        <dbReference type="Proteomes" id="UP000266441"/>
    </source>
</evidence>
<feature type="signal peptide" evidence="1">
    <location>
        <begin position="1"/>
        <end position="21"/>
    </location>
</feature>
<protein>
    <submittedName>
        <fullName evidence="3">T9SS C-terminal target domain-containing protein</fullName>
    </submittedName>
</protein>
<dbReference type="CDD" id="cd00229">
    <property type="entry name" value="SGNH_hydrolase"/>
    <property type="match status" value="1"/>
</dbReference>
<dbReference type="InterPro" id="IPR008979">
    <property type="entry name" value="Galactose-bd-like_sf"/>
</dbReference>
<keyword evidence="4" id="KW-1185">Reference proteome</keyword>
<dbReference type="SUPFAM" id="SSF49785">
    <property type="entry name" value="Galactose-binding domain-like"/>
    <property type="match status" value="1"/>
</dbReference>